<gene>
    <name evidence="1" type="ORF">PROQFM164_S02g002877</name>
</gene>
<accession>W6Q9P0</accession>
<name>W6Q9P0_PENRF</name>
<protein>
    <submittedName>
        <fullName evidence="1">Genomic scaffold, ProqFM164S02</fullName>
    </submittedName>
</protein>
<dbReference type="AlphaFoldDB" id="W6Q9P0"/>
<organism evidence="1 2">
    <name type="scientific">Penicillium roqueforti (strain FM164)</name>
    <dbReference type="NCBI Taxonomy" id="1365484"/>
    <lineage>
        <taxon>Eukaryota</taxon>
        <taxon>Fungi</taxon>
        <taxon>Dikarya</taxon>
        <taxon>Ascomycota</taxon>
        <taxon>Pezizomycotina</taxon>
        <taxon>Eurotiomycetes</taxon>
        <taxon>Eurotiomycetidae</taxon>
        <taxon>Eurotiales</taxon>
        <taxon>Aspergillaceae</taxon>
        <taxon>Penicillium</taxon>
    </lineage>
</organism>
<dbReference type="OrthoDB" id="4371233at2759"/>
<evidence type="ECO:0000313" key="1">
    <source>
        <dbReference type="EMBL" id="CDM32726.1"/>
    </source>
</evidence>
<dbReference type="Proteomes" id="UP000030686">
    <property type="component" value="Unassembled WGS sequence"/>
</dbReference>
<proteinExistence type="predicted"/>
<sequence length="136" mass="15584">MKIVFLWHDSQKGPRPLKSSDKKLAETHGIVDQGGSICGEKMETIAKVQTRSISLKLAAVSIRWNGRLLPRRYCWGSYNPIRGCVLGRSYEKQTVGYNSIRGCVHLVAVKRNRWLVKNYTNYGQNHMSLNKMPPFY</sequence>
<keyword evidence="2" id="KW-1185">Reference proteome</keyword>
<reference evidence="1" key="1">
    <citation type="journal article" date="2014" name="Nat. Commun.">
        <title>Multiple recent horizontal transfers of a large genomic region in cheese making fungi.</title>
        <authorList>
            <person name="Cheeseman K."/>
            <person name="Ropars J."/>
            <person name="Renault P."/>
            <person name="Dupont J."/>
            <person name="Gouzy J."/>
            <person name="Branca A."/>
            <person name="Abraham A.L."/>
            <person name="Ceppi M."/>
            <person name="Conseiller E."/>
            <person name="Debuchy R."/>
            <person name="Malagnac F."/>
            <person name="Goarin A."/>
            <person name="Silar P."/>
            <person name="Lacoste S."/>
            <person name="Sallet E."/>
            <person name="Bensimon A."/>
            <person name="Giraud T."/>
            <person name="Brygoo Y."/>
        </authorList>
    </citation>
    <scope>NUCLEOTIDE SEQUENCE [LARGE SCALE GENOMIC DNA]</scope>
    <source>
        <strain evidence="1">FM164</strain>
    </source>
</reference>
<dbReference type="EMBL" id="HG792016">
    <property type="protein sequence ID" value="CDM32726.1"/>
    <property type="molecule type" value="Genomic_DNA"/>
</dbReference>
<evidence type="ECO:0000313" key="2">
    <source>
        <dbReference type="Proteomes" id="UP000030686"/>
    </source>
</evidence>